<reference evidence="1 2" key="1">
    <citation type="submission" date="2020-08" db="EMBL/GenBank/DDBJ databases">
        <title>Lysobacter sp. II4 sp. nov., isolated from soil.</title>
        <authorList>
            <person name="Woo C.Y."/>
            <person name="Kim J."/>
        </authorList>
    </citation>
    <scope>NUCLEOTIDE SEQUENCE [LARGE SCALE GENOMIC DNA]</scope>
    <source>
        <strain evidence="1 2">II4</strain>
    </source>
</reference>
<proteinExistence type="predicted"/>
<sequence length="163" mass="18435">MLAATAPARGDADDGRHDFDFFHGCWQVHNRRLTQRNAGPAEWREFPATLDCRPLLGGLGNIDEYRSAEVQGLTLRLFDPQQRRWSDRWASARDGLLGLPAYGSFRDGVGRFVGEDRDDGGRILSRALWTDIGPNAFVWEQAASRDDGASWDTNWIMRITRAE</sequence>
<accession>A0A7H0G1G3</accession>
<dbReference type="KEGG" id="lsx:H8B22_07355"/>
<organism evidence="1 2">
    <name type="scientific">Agrilutibacter terrestris</name>
    <dbReference type="NCBI Taxonomy" id="2865112"/>
    <lineage>
        <taxon>Bacteria</taxon>
        <taxon>Pseudomonadati</taxon>
        <taxon>Pseudomonadota</taxon>
        <taxon>Gammaproteobacteria</taxon>
        <taxon>Lysobacterales</taxon>
        <taxon>Lysobacteraceae</taxon>
        <taxon>Agrilutibacter</taxon>
    </lineage>
</organism>
<evidence type="ECO:0008006" key="3">
    <source>
        <dbReference type="Google" id="ProtNLM"/>
    </source>
</evidence>
<dbReference type="EMBL" id="CP060820">
    <property type="protein sequence ID" value="QNP42129.1"/>
    <property type="molecule type" value="Genomic_DNA"/>
</dbReference>
<gene>
    <name evidence="1" type="ORF">H8B22_07355</name>
</gene>
<keyword evidence="2" id="KW-1185">Reference proteome</keyword>
<evidence type="ECO:0000313" key="1">
    <source>
        <dbReference type="EMBL" id="QNP42129.1"/>
    </source>
</evidence>
<dbReference type="Proteomes" id="UP000516018">
    <property type="component" value="Chromosome"/>
</dbReference>
<protein>
    <recommendedName>
        <fullName evidence="3">DUF1579 domain-containing protein</fullName>
    </recommendedName>
</protein>
<name>A0A7H0G1G3_9GAMM</name>
<evidence type="ECO:0000313" key="2">
    <source>
        <dbReference type="Proteomes" id="UP000516018"/>
    </source>
</evidence>
<dbReference type="AlphaFoldDB" id="A0A7H0G1G3"/>